<feature type="non-terminal residue" evidence="5">
    <location>
        <position position="296"/>
    </location>
</feature>
<dbReference type="PROSITE" id="PS50873">
    <property type="entry name" value="PEROXIDASE_4"/>
    <property type="match status" value="1"/>
</dbReference>
<dbReference type="InterPro" id="IPR010255">
    <property type="entry name" value="Haem_peroxidase_sf"/>
</dbReference>
<dbReference type="EMBL" id="CAJNNV010030002">
    <property type="protein sequence ID" value="CAE8631010.1"/>
    <property type="molecule type" value="Genomic_DNA"/>
</dbReference>
<dbReference type="Gene3D" id="1.10.520.10">
    <property type="match status" value="1"/>
</dbReference>
<dbReference type="PRINTS" id="PR00458">
    <property type="entry name" value="PEROXIDASE"/>
</dbReference>
<name>A0A813H054_POLGL</name>
<evidence type="ECO:0000256" key="1">
    <source>
        <dbReference type="ARBA" id="ARBA00023002"/>
    </source>
</evidence>
<dbReference type="OrthoDB" id="2859658at2759"/>
<evidence type="ECO:0000259" key="4">
    <source>
        <dbReference type="PROSITE" id="PS50873"/>
    </source>
</evidence>
<keyword evidence="6" id="KW-1185">Reference proteome</keyword>
<dbReference type="OMA" id="PHEGRTV"/>
<organism evidence="5 6">
    <name type="scientific">Polarella glacialis</name>
    <name type="common">Dinoflagellate</name>
    <dbReference type="NCBI Taxonomy" id="89957"/>
    <lineage>
        <taxon>Eukaryota</taxon>
        <taxon>Sar</taxon>
        <taxon>Alveolata</taxon>
        <taxon>Dinophyceae</taxon>
        <taxon>Suessiales</taxon>
        <taxon>Suessiaceae</taxon>
        <taxon>Polarella</taxon>
    </lineage>
</organism>
<dbReference type="GO" id="GO:0020037">
    <property type="term" value="F:heme binding"/>
    <property type="evidence" value="ECO:0007669"/>
    <property type="project" value="InterPro"/>
</dbReference>
<reference evidence="5" key="1">
    <citation type="submission" date="2021-02" db="EMBL/GenBank/DDBJ databases">
        <authorList>
            <person name="Dougan E. K."/>
            <person name="Rhodes N."/>
            <person name="Thang M."/>
            <person name="Chan C."/>
        </authorList>
    </citation>
    <scope>NUCLEOTIDE SEQUENCE</scope>
</reference>
<dbReference type="PANTHER" id="PTHR31356">
    <property type="entry name" value="THYLAKOID LUMENAL 29 KDA PROTEIN, CHLOROPLASTIC-RELATED"/>
    <property type="match status" value="1"/>
</dbReference>
<dbReference type="AlphaFoldDB" id="A0A813H054"/>
<dbReference type="PROSITE" id="PS00435">
    <property type="entry name" value="PEROXIDASE_1"/>
    <property type="match status" value="1"/>
</dbReference>
<dbReference type="PANTHER" id="PTHR31356:SF66">
    <property type="entry name" value="CATALASE-PEROXIDASE"/>
    <property type="match status" value="1"/>
</dbReference>
<feature type="domain" description="Plant heme peroxidase family profile" evidence="4">
    <location>
        <begin position="92"/>
        <end position="296"/>
    </location>
</feature>
<gene>
    <name evidence="5" type="ORF">PGLA1383_LOCUS47159</name>
</gene>
<feature type="region of interest" description="Disordered" evidence="3">
    <location>
        <begin position="120"/>
        <end position="150"/>
    </location>
</feature>
<dbReference type="Gene3D" id="1.10.420.10">
    <property type="entry name" value="Peroxidase, domain 2"/>
    <property type="match status" value="1"/>
</dbReference>
<feature type="compositionally biased region" description="Pro residues" evidence="3">
    <location>
        <begin position="127"/>
        <end position="143"/>
    </location>
</feature>
<dbReference type="GO" id="GO:0034599">
    <property type="term" value="P:cellular response to oxidative stress"/>
    <property type="evidence" value="ECO:0007669"/>
    <property type="project" value="InterPro"/>
</dbReference>
<dbReference type="Pfam" id="PF00141">
    <property type="entry name" value="peroxidase"/>
    <property type="match status" value="1"/>
</dbReference>
<dbReference type="GO" id="GO:0004601">
    <property type="term" value="F:peroxidase activity"/>
    <property type="evidence" value="ECO:0007669"/>
    <property type="project" value="InterPro"/>
</dbReference>
<protein>
    <recommendedName>
        <fullName evidence="4">Plant heme peroxidase family profile domain-containing protein</fullName>
    </recommendedName>
</protein>
<evidence type="ECO:0000256" key="2">
    <source>
        <dbReference type="RuleBase" id="RU004241"/>
    </source>
</evidence>
<evidence type="ECO:0000256" key="3">
    <source>
        <dbReference type="SAM" id="MobiDB-lite"/>
    </source>
</evidence>
<evidence type="ECO:0000313" key="6">
    <source>
        <dbReference type="Proteomes" id="UP000654075"/>
    </source>
</evidence>
<sequence>AEAAKKKAALQKAKVLCTDLIKSKDCQAILVRLAWHDSGTFDKANAGKPWPEAGGAIGSIRTDHEINAGPNAGLKKALTQYLKPIKDKVPEVSWADLIQLASATAVEVAGGPKIPMRYGRLDGAPKQPAPAPFGLPDALPPFGGPLKNSNDPSEHLRYVFYKYGMDDKDIVALSGAHTIGRAFKDRSGTVQEGYLGGTKYTVKGCPFLGNSETAGGRSWTKNWLKFDNSYFTDMPDHDTHCIAFPTDTILMIDPGFKPHFDLFAKDQAAFFAAYAQSHKKLSEQGSKFEPTEGITL</sequence>
<dbReference type="GO" id="GO:0042744">
    <property type="term" value="P:hydrogen peroxide catabolic process"/>
    <property type="evidence" value="ECO:0007669"/>
    <property type="project" value="TreeGrafter"/>
</dbReference>
<dbReference type="InterPro" id="IPR002016">
    <property type="entry name" value="Haem_peroxidase"/>
</dbReference>
<dbReference type="InterPro" id="IPR019793">
    <property type="entry name" value="Peroxidases_heam-ligand_BS"/>
</dbReference>
<comment type="caution">
    <text evidence="5">The sequence shown here is derived from an EMBL/GenBank/DDBJ whole genome shotgun (WGS) entry which is preliminary data.</text>
</comment>
<comment type="similarity">
    <text evidence="2">Belongs to the peroxidase family.</text>
</comment>
<dbReference type="Proteomes" id="UP000654075">
    <property type="component" value="Unassembled WGS sequence"/>
</dbReference>
<dbReference type="InterPro" id="IPR044831">
    <property type="entry name" value="Ccp1-like"/>
</dbReference>
<keyword evidence="1" id="KW-0560">Oxidoreductase</keyword>
<evidence type="ECO:0000313" key="5">
    <source>
        <dbReference type="EMBL" id="CAE8631010.1"/>
    </source>
</evidence>
<accession>A0A813H054</accession>
<proteinExistence type="inferred from homology"/>
<dbReference type="GO" id="GO:0000302">
    <property type="term" value="P:response to reactive oxygen species"/>
    <property type="evidence" value="ECO:0007669"/>
    <property type="project" value="TreeGrafter"/>
</dbReference>
<dbReference type="SUPFAM" id="SSF48113">
    <property type="entry name" value="Heme-dependent peroxidases"/>
    <property type="match status" value="1"/>
</dbReference>